<dbReference type="InterPro" id="IPR014628">
    <property type="entry name" value="Man6P_isomerase_Firm_short"/>
</dbReference>
<dbReference type="KEGG" id="rul:UC8_56150"/>
<dbReference type="EC" id="5.3.1.8" evidence="6"/>
<dbReference type="PIRSF" id="PIRSF036894">
    <property type="entry name" value="PMI_Firm_short"/>
    <property type="match status" value="1"/>
</dbReference>
<dbReference type="Gene3D" id="2.60.120.10">
    <property type="entry name" value="Jelly Rolls"/>
    <property type="match status" value="2"/>
</dbReference>
<feature type="binding site" evidence="3">
    <location>
        <position position="175"/>
    </location>
    <ligand>
        <name>Zn(2+)</name>
        <dbReference type="ChEBI" id="CHEBI:29105"/>
    </ligand>
</feature>
<dbReference type="PANTHER" id="PTHR42742:SF3">
    <property type="entry name" value="FRUCTOKINASE"/>
    <property type="match status" value="1"/>
</dbReference>
<dbReference type="GO" id="GO:0005975">
    <property type="term" value="P:carbohydrate metabolic process"/>
    <property type="evidence" value="ECO:0007669"/>
    <property type="project" value="InterPro"/>
</dbReference>
<dbReference type="Pfam" id="PF20511">
    <property type="entry name" value="PMI_typeI_cat"/>
    <property type="match status" value="1"/>
</dbReference>
<dbReference type="InterPro" id="IPR014710">
    <property type="entry name" value="RmlC-like_jellyroll"/>
</dbReference>
<evidence type="ECO:0000256" key="1">
    <source>
        <dbReference type="ARBA" id="ARBA00022723"/>
    </source>
</evidence>
<dbReference type="CDD" id="cd07010">
    <property type="entry name" value="cupin_PMI_type_I_N_bac"/>
    <property type="match status" value="1"/>
</dbReference>
<keyword evidence="2 3" id="KW-0862">Zinc</keyword>
<gene>
    <name evidence="6" type="primary">gmuF</name>
    <name evidence="6" type="ORF">UC8_56150</name>
</gene>
<evidence type="ECO:0000256" key="3">
    <source>
        <dbReference type="PIRSR" id="PIRSR036894-1"/>
    </source>
</evidence>
<sequence length="321" mass="34727">MTLYPLEFIPVMRDYLWGGRRLAETLDKPVAAGQTAAESWEVVDHGRDQSVVAAGPLAGKTLGELVQQSGDALLGRPAERFPLLLKYLDCHRDLSVQVHPDDAYAQQLDPPDLGKTEAWYIVDAQPGSKLYAGLREGVDRAALAAAMAAGRTDEVLHVIEPQPGDCVFIPAGTVHALGAGLLVAEIQQASDTTFRLFDWNRVGPDGQPRQLHIEQALDVSDYSRGPVRLQEPHAAGDGWQRLVQCDKFTLLRATGAGRFDVAATQGRPRFSILTVPQGTAEVQWRGGRLSLATGRSLLVPASCGDYTVETTAEDTTVLRVA</sequence>
<dbReference type="InterPro" id="IPR011051">
    <property type="entry name" value="RmlC_Cupin_sf"/>
</dbReference>
<dbReference type="GO" id="GO:0004476">
    <property type="term" value="F:mannose-6-phosphate isomerase activity"/>
    <property type="evidence" value="ECO:0007669"/>
    <property type="project" value="UniProtKB-EC"/>
</dbReference>
<evidence type="ECO:0000313" key="7">
    <source>
        <dbReference type="Proteomes" id="UP000325286"/>
    </source>
</evidence>
<evidence type="ECO:0000256" key="4">
    <source>
        <dbReference type="PIRSR" id="PIRSR036894-2"/>
    </source>
</evidence>
<dbReference type="RefSeq" id="WP_068132542.1">
    <property type="nucleotide sequence ID" value="NZ_CP042914.1"/>
</dbReference>
<feature type="binding site" evidence="3">
    <location>
        <position position="99"/>
    </location>
    <ligand>
        <name>Zn(2+)</name>
        <dbReference type="ChEBI" id="CHEBI:29105"/>
    </ligand>
</feature>
<name>A0A5B9QWY7_9BACT</name>
<evidence type="ECO:0000313" key="6">
    <source>
        <dbReference type="EMBL" id="QEG43564.1"/>
    </source>
</evidence>
<evidence type="ECO:0000256" key="2">
    <source>
        <dbReference type="ARBA" id="ARBA00022833"/>
    </source>
</evidence>
<evidence type="ECO:0000259" key="5">
    <source>
        <dbReference type="Pfam" id="PF20511"/>
    </source>
</evidence>
<protein>
    <submittedName>
        <fullName evidence="6">Putative mannose-6-phosphate isomerase GmuF</fullName>
        <ecNumber evidence="6">5.3.1.8</ecNumber>
    </submittedName>
</protein>
<feature type="binding site" evidence="3">
    <location>
        <position position="117"/>
    </location>
    <ligand>
        <name>Zn(2+)</name>
        <dbReference type="ChEBI" id="CHEBI:29105"/>
    </ligand>
</feature>
<organism evidence="6 7">
    <name type="scientific">Roseimaritima ulvae</name>
    <dbReference type="NCBI Taxonomy" id="980254"/>
    <lineage>
        <taxon>Bacteria</taxon>
        <taxon>Pseudomonadati</taxon>
        <taxon>Planctomycetota</taxon>
        <taxon>Planctomycetia</taxon>
        <taxon>Pirellulales</taxon>
        <taxon>Pirellulaceae</taxon>
        <taxon>Roseimaritima</taxon>
    </lineage>
</organism>
<keyword evidence="6" id="KW-0413">Isomerase</keyword>
<keyword evidence="7" id="KW-1185">Reference proteome</keyword>
<keyword evidence="1 3" id="KW-0479">Metal-binding</keyword>
<dbReference type="OrthoDB" id="9808275at2"/>
<dbReference type="Proteomes" id="UP000325286">
    <property type="component" value="Chromosome"/>
</dbReference>
<dbReference type="PANTHER" id="PTHR42742">
    <property type="entry name" value="TRANSCRIPTIONAL REPRESSOR MPRA"/>
    <property type="match status" value="1"/>
</dbReference>
<reference evidence="6 7" key="1">
    <citation type="submission" date="2019-08" db="EMBL/GenBank/DDBJ databases">
        <title>Deep-cultivation of Planctomycetes and their phenomic and genomic characterization uncovers novel biology.</title>
        <authorList>
            <person name="Wiegand S."/>
            <person name="Jogler M."/>
            <person name="Boedeker C."/>
            <person name="Pinto D."/>
            <person name="Vollmers J."/>
            <person name="Rivas-Marin E."/>
            <person name="Kohn T."/>
            <person name="Peeters S.H."/>
            <person name="Heuer A."/>
            <person name="Rast P."/>
            <person name="Oberbeckmann S."/>
            <person name="Bunk B."/>
            <person name="Jeske O."/>
            <person name="Meyerdierks A."/>
            <person name="Storesund J.E."/>
            <person name="Kallscheuer N."/>
            <person name="Luecker S."/>
            <person name="Lage O.M."/>
            <person name="Pohl T."/>
            <person name="Merkel B.J."/>
            <person name="Hornburger P."/>
            <person name="Mueller R.-W."/>
            <person name="Bruemmer F."/>
            <person name="Labrenz M."/>
            <person name="Spormann A.M."/>
            <person name="Op den Camp H."/>
            <person name="Overmann J."/>
            <person name="Amann R."/>
            <person name="Jetten M.S.M."/>
            <person name="Mascher T."/>
            <person name="Medema M.H."/>
            <person name="Devos D.P."/>
            <person name="Kaster A.-K."/>
            <person name="Ovreas L."/>
            <person name="Rohde M."/>
            <person name="Galperin M.Y."/>
            <person name="Jogler C."/>
        </authorList>
    </citation>
    <scope>NUCLEOTIDE SEQUENCE [LARGE SCALE GENOMIC DNA]</scope>
    <source>
        <strain evidence="6 7">UC8</strain>
    </source>
</reference>
<feature type="active site" evidence="4">
    <location>
        <position position="195"/>
    </location>
</feature>
<dbReference type="InterPro" id="IPR051804">
    <property type="entry name" value="Carb_Metab_Reg_Kinase/Isom"/>
</dbReference>
<dbReference type="SUPFAM" id="SSF51182">
    <property type="entry name" value="RmlC-like cupins"/>
    <property type="match status" value="1"/>
</dbReference>
<dbReference type="EMBL" id="CP042914">
    <property type="protein sequence ID" value="QEG43564.1"/>
    <property type="molecule type" value="Genomic_DNA"/>
</dbReference>
<comment type="cofactor">
    <cofactor evidence="3">
        <name>Zn(2+)</name>
        <dbReference type="ChEBI" id="CHEBI:29105"/>
    </cofactor>
    <text evidence="3">Binds 1 zinc ion per subunit.</text>
</comment>
<dbReference type="InterPro" id="IPR046457">
    <property type="entry name" value="PMI_typeI_cat"/>
</dbReference>
<accession>A0A5B9QWY7</accession>
<proteinExistence type="predicted"/>
<dbReference type="GO" id="GO:0008270">
    <property type="term" value="F:zinc ion binding"/>
    <property type="evidence" value="ECO:0007669"/>
    <property type="project" value="InterPro"/>
</dbReference>
<dbReference type="AlphaFoldDB" id="A0A5B9QWY7"/>
<feature type="domain" description="Phosphomannose isomerase type I catalytic" evidence="5">
    <location>
        <begin position="9"/>
        <end position="108"/>
    </location>
</feature>